<comment type="subcellular location">
    <subcellularLocation>
        <location evidence="1">Cell membrane</location>
        <topology evidence="1">Multi-pass membrane protein</topology>
    </subcellularLocation>
</comment>
<dbReference type="InterPro" id="IPR027379">
    <property type="entry name" value="CLS_N"/>
</dbReference>
<dbReference type="GO" id="GO:0005886">
    <property type="term" value="C:plasma membrane"/>
    <property type="evidence" value="ECO:0007669"/>
    <property type="project" value="UniProtKB-SubCell"/>
</dbReference>
<evidence type="ECO:0000256" key="1">
    <source>
        <dbReference type="ARBA" id="ARBA00004651"/>
    </source>
</evidence>
<dbReference type="AlphaFoldDB" id="A0A380N0M8"/>
<dbReference type="Proteomes" id="UP000254601">
    <property type="component" value="Unassembled WGS sequence"/>
</dbReference>
<proteinExistence type="predicted"/>
<keyword evidence="8" id="KW-0808">Transferase</keyword>
<evidence type="ECO:0000256" key="2">
    <source>
        <dbReference type="ARBA" id="ARBA00022475"/>
    </source>
</evidence>
<feature type="transmembrane region" description="Helical" evidence="6">
    <location>
        <begin position="35"/>
        <end position="53"/>
    </location>
</feature>
<keyword evidence="2" id="KW-1003">Cell membrane</keyword>
<evidence type="ECO:0000256" key="5">
    <source>
        <dbReference type="ARBA" id="ARBA00023136"/>
    </source>
</evidence>
<evidence type="ECO:0000256" key="6">
    <source>
        <dbReference type="SAM" id="Phobius"/>
    </source>
</evidence>
<dbReference type="SUPFAM" id="SSF56024">
    <property type="entry name" value="Phospholipase D/nuclease"/>
    <property type="match status" value="1"/>
</dbReference>
<evidence type="ECO:0000256" key="4">
    <source>
        <dbReference type="ARBA" id="ARBA00022989"/>
    </source>
</evidence>
<evidence type="ECO:0000256" key="3">
    <source>
        <dbReference type="ARBA" id="ARBA00022692"/>
    </source>
</evidence>
<dbReference type="EC" id="2.7.8.-" evidence="8"/>
<keyword evidence="3 6" id="KW-0812">Transmembrane</keyword>
<protein>
    <submittedName>
        <fullName evidence="8">Cardiolipin synthase</fullName>
        <ecNumber evidence="8">2.7.8.-</ecNumber>
    </submittedName>
</protein>
<name>A0A380N0M8_9GAMM</name>
<evidence type="ECO:0000313" key="8">
    <source>
        <dbReference type="EMBL" id="SUO97307.1"/>
    </source>
</evidence>
<sequence>MSASGMLFICHLILALFISMRVIYSRRSTDAALGWLVFLFAVPYLSTLLYLLIGEPKLGNRRMKRMAEINAFYDEFTQHIKMPVKSDSDVKNIPERFQQISLLVTHRSGLDLAAGNSVKLLSDSDAILSQLAEDIAKAKKTVLLMFYILEGKGRVEQVLEA</sequence>
<dbReference type="RefSeq" id="WP_211268174.1">
    <property type="nucleotide sequence ID" value="NZ_LWHB01000148.1"/>
</dbReference>
<evidence type="ECO:0000313" key="9">
    <source>
        <dbReference type="Proteomes" id="UP000254601"/>
    </source>
</evidence>
<keyword evidence="9" id="KW-1185">Reference proteome</keyword>
<evidence type="ECO:0000259" key="7">
    <source>
        <dbReference type="Pfam" id="PF13396"/>
    </source>
</evidence>
<gene>
    <name evidence="8" type="primary">cls_3</name>
    <name evidence="8" type="ORF">NCTC13337_02363</name>
</gene>
<dbReference type="GO" id="GO:0016740">
    <property type="term" value="F:transferase activity"/>
    <property type="evidence" value="ECO:0007669"/>
    <property type="project" value="UniProtKB-KW"/>
</dbReference>
<feature type="domain" description="Cardiolipin synthase N-terminal" evidence="7">
    <location>
        <begin position="13"/>
        <end position="54"/>
    </location>
</feature>
<organism evidence="8 9">
    <name type="scientific">Suttonella ornithocola</name>
    <dbReference type="NCBI Taxonomy" id="279832"/>
    <lineage>
        <taxon>Bacteria</taxon>
        <taxon>Pseudomonadati</taxon>
        <taxon>Pseudomonadota</taxon>
        <taxon>Gammaproteobacteria</taxon>
        <taxon>Cardiobacteriales</taxon>
        <taxon>Cardiobacteriaceae</taxon>
        <taxon>Suttonella</taxon>
    </lineage>
</organism>
<reference evidence="8 9" key="1">
    <citation type="submission" date="2018-06" db="EMBL/GenBank/DDBJ databases">
        <authorList>
            <consortium name="Pathogen Informatics"/>
            <person name="Doyle S."/>
        </authorList>
    </citation>
    <scope>NUCLEOTIDE SEQUENCE [LARGE SCALE GENOMIC DNA]</scope>
    <source>
        <strain evidence="8 9">NCTC13337</strain>
    </source>
</reference>
<dbReference type="Pfam" id="PF13396">
    <property type="entry name" value="PLDc_N"/>
    <property type="match status" value="1"/>
</dbReference>
<dbReference type="EMBL" id="UHIC01000001">
    <property type="protein sequence ID" value="SUO97307.1"/>
    <property type="molecule type" value="Genomic_DNA"/>
</dbReference>
<accession>A0A380N0M8</accession>
<keyword evidence="5 6" id="KW-0472">Membrane</keyword>
<keyword evidence="4 6" id="KW-1133">Transmembrane helix</keyword>